<organism evidence="2 3">
    <name type="scientific">Sphagnurus paluster</name>
    <dbReference type="NCBI Taxonomy" id="117069"/>
    <lineage>
        <taxon>Eukaryota</taxon>
        <taxon>Fungi</taxon>
        <taxon>Dikarya</taxon>
        <taxon>Basidiomycota</taxon>
        <taxon>Agaricomycotina</taxon>
        <taxon>Agaricomycetes</taxon>
        <taxon>Agaricomycetidae</taxon>
        <taxon>Agaricales</taxon>
        <taxon>Tricholomatineae</taxon>
        <taxon>Lyophyllaceae</taxon>
        <taxon>Sphagnurus</taxon>
    </lineage>
</organism>
<dbReference type="Proteomes" id="UP000717328">
    <property type="component" value="Unassembled WGS sequence"/>
</dbReference>
<protein>
    <submittedName>
        <fullName evidence="2">Uncharacterized protein</fullName>
    </submittedName>
</protein>
<dbReference type="AlphaFoldDB" id="A0A9P7GW03"/>
<reference evidence="2" key="2">
    <citation type="submission" date="2021-10" db="EMBL/GenBank/DDBJ databases">
        <title>Phylogenomics reveals ancestral predisposition of the termite-cultivated fungus Termitomyces towards a domesticated lifestyle.</title>
        <authorList>
            <person name="Auxier B."/>
            <person name="Grum-Grzhimaylo A."/>
            <person name="Cardenas M.E."/>
            <person name="Lodge J.D."/>
            <person name="Laessoe T."/>
            <person name="Pedersen O."/>
            <person name="Smith M.E."/>
            <person name="Kuyper T.W."/>
            <person name="Franco-Molano E.A."/>
            <person name="Baroni T.J."/>
            <person name="Aanen D.K."/>
        </authorList>
    </citation>
    <scope>NUCLEOTIDE SEQUENCE</scope>
    <source>
        <strain evidence="2">D49</strain>
    </source>
</reference>
<feature type="region of interest" description="Disordered" evidence="1">
    <location>
        <begin position="384"/>
        <end position="421"/>
    </location>
</feature>
<feature type="compositionally biased region" description="Polar residues" evidence="1">
    <location>
        <begin position="491"/>
        <end position="505"/>
    </location>
</feature>
<proteinExistence type="predicted"/>
<feature type="region of interest" description="Disordered" evidence="1">
    <location>
        <begin position="85"/>
        <end position="105"/>
    </location>
</feature>
<feature type="compositionally biased region" description="Low complexity" evidence="1">
    <location>
        <begin position="237"/>
        <end position="246"/>
    </location>
</feature>
<evidence type="ECO:0000313" key="3">
    <source>
        <dbReference type="Proteomes" id="UP000717328"/>
    </source>
</evidence>
<evidence type="ECO:0000256" key="1">
    <source>
        <dbReference type="SAM" id="MobiDB-lite"/>
    </source>
</evidence>
<feature type="region of interest" description="Disordered" evidence="1">
    <location>
        <begin position="259"/>
        <end position="316"/>
    </location>
</feature>
<gene>
    <name evidence="2" type="ORF">H0H81_007778</name>
</gene>
<comment type="caution">
    <text evidence="2">The sequence shown here is derived from an EMBL/GenBank/DDBJ whole genome shotgun (WGS) entry which is preliminary data.</text>
</comment>
<feature type="region of interest" description="Disordered" evidence="1">
    <location>
        <begin position="217"/>
        <end position="246"/>
    </location>
</feature>
<dbReference type="EMBL" id="JABCKI010000021">
    <property type="protein sequence ID" value="KAG5654052.1"/>
    <property type="molecule type" value="Genomic_DNA"/>
</dbReference>
<evidence type="ECO:0000313" key="2">
    <source>
        <dbReference type="EMBL" id="KAG5654052.1"/>
    </source>
</evidence>
<keyword evidence="3" id="KW-1185">Reference proteome</keyword>
<reference evidence="2" key="1">
    <citation type="submission" date="2021-02" db="EMBL/GenBank/DDBJ databases">
        <authorList>
            <person name="Nieuwenhuis M."/>
            <person name="Van De Peppel L.J.J."/>
        </authorList>
    </citation>
    <scope>NUCLEOTIDE SEQUENCE</scope>
    <source>
        <strain evidence="2">D49</strain>
    </source>
</reference>
<feature type="compositionally biased region" description="Polar residues" evidence="1">
    <location>
        <begin position="406"/>
        <end position="421"/>
    </location>
</feature>
<feature type="region of interest" description="Disordered" evidence="1">
    <location>
        <begin position="491"/>
        <end position="519"/>
    </location>
</feature>
<sequence length="599" mass="63933">MVNDVVPILVIPGTPPYIDDDQFDRTLQAFDNEMGSVLSSLFYQTASLSPILFNSVSLPEASCTPVATSLSPLIQDLNDFSITSEDPFDEPLLDGSGGSNAKPSGAIPWDASELYDRYIMVPAEFPSSGGPQVRSNSRKSSLAIVTDLSTPQLSPGFDSTSPGLSGDTPSLYLSPTSPTLSPWNIASLSTPEPTRQRRYSYSGTCAQTALLKTGACPSPSLLSPSDIPTRAGRPYQRSRSATSLSTSANMLTPEILPDTESGLQRRRAHSLSHPCTDEKRPRRKARTVRNSPYTRPGELVAGNMGLPSSRPDSGAGHKWGGRDLVHTHDVLIHYGGLSLPTSPANALRPDDHTLSPSCPENIGHDWGGRARDSMASRETLECPFSSSHPVIPSAGARNHYPGPFLDSSSYGDAQHGSGSTPSMLWIQEDQTVPTSSSRVEYERNPEVLLSHPSYHTFFQCGAAGVGYSLLQTSSAIADNISGACHKKGTHSGTFEPSSALSTQVVNEPPDGLPSAPSSSLTPFMDALNPSSSSLVENLVQSEEPENGQPRVQMAKIATEAVLKASKKRRKKVAKFQCNTTCVLITAFGAFFANSAKKGL</sequence>
<name>A0A9P7GW03_9AGAR</name>
<accession>A0A9P7GW03</accession>